<dbReference type="InterPro" id="IPR009056">
    <property type="entry name" value="Cyt_c-like_dom"/>
</dbReference>
<dbReference type="Pfam" id="PF00034">
    <property type="entry name" value="Cytochrom_C"/>
    <property type="match status" value="2"/>
</dbReference>
<keyword evidence="5" id="KW-0574">Periplasm</keyword>
<keyword evidence="7" id="KW-0408">Iron</keyword>
<dbReference type="Gene3D" id="1.10.760.10">
    <property type="entry name" value="Cytochrome c-like domain"/>
    <property type="match status" value="2"/>
</dbReference>
<dbReference type="GO" id="GO:0005506">
    <property type="term" value="F:iron ion binding"/>
    <property type="evidence" value="ECO:0007669"/>
    <property type="project" value="InterPro"/>
</dbReference>
<evidence type="ECO:0000313" key="9">
    <source>
        <dbReference type="EMBL" id="SVA72947.1"/>
    </source>
</evidence>
<evidence type="ECO:0000256" key="2">
    <source>
        <dbReference type="ARBA" id="ARBA00022448"/>
    </source>
</evidence>
<dbReference type="AlphaFoldDB" id="A0A381Y947"/>
<dbReference type="PANTHER" id="PTHR33751">
    <property type="entry name" value="CBB3-TYPE CYTOCHROME C OXIDASE SUBUNIT FIXP"/>
    <property type="match status" value="1"/>
</dbReference>
<keyword evidence="6" id="KW-0249">Electron transport</keyword>
<dbReference type="InterPro" id="IPR024167">
    <property type="entry name" value="Cytochrome_c4-like"/>
</dbReference>
<keyword evidence="4" id="KW-0479">Metal-binding</keyword>
<evidence type="ECO:0000256" key="1">
    <source>
        <dbReference type="ARBA" id="ARBA00004418"/>
    </source>
</evidence>
<sequence length="215" mass="22946">MRVFFAAAIVLVFSLVGVASALAEGDPERGAGHFALCVACHGPGGEGMTVLNSPASGGQDYAYVVRQMQNFRSGLRGTHADDLFGQQMRPMAMVLPDEQAVEDVAAYIQTLPIPDPPTTVEGNVVSGKALYESTCIACHGESAQGLTLVEAPRLSRQHDWYLVRQLENFRTGVRGAHPGDLGGAPMRGMAQILETDEQIRDIVSYIASLEYVPGG</sequence>
<dbReference type="InterPro" id="IPR050597">
    <property type="entry name" value="Cytochrome_c_Oxidase_Subunit"/>
</dbReference>
<dbReference type="SUPFAM" id="SSF46626">
    <property type="entry name" value="Cytochrome c"/>
    <property type="match status" value="2"/>
</dbReference>
<keyword evidence="3" id="KW-0349">Heme</keyword>
<dbReference type="InterPro" id="IPR036909">
    <property type="entry name" value="Cyt_c-like_dom_sf"/>
</dbReference>
<dbReference type="EMBL" id="UINC01017560">
    <property type="protein sequence ID" value="SVA72947.1"/>
    <property type="molecule type" value="Genomic_DNA"/>
</dbReference>
<organism evidence="9">
    <name type="scientific">marine metagenome</name>
    <dbReference type="NCBI Taxonomy" id="408172"/>
    <lineage>
        <taxon>unclassified sequences</taxon>
        <taxon>metagenomes</taxon>
        <taxon>ecological metagenomes</taxon>
    </lineage>
</organism>
<evidence type="ECO:0000256" key="6">
    <source>
        <dbReference type="ARBA" id="ARBA00022982"/>
    </source>
</evidence>
<reference evidence="9" key="1">
    <citation type="submission" date="2018-05" db="EMBL/GenBank/DDBJ databases">
        <authorList>
            <person name="Lanie J.A."/>
            <person name="Ng W.-L."/>
            <person name="Kazmierczak K.M."/>
            <person name="Andrzejewski T.M."/>
            <person name="Davidsen T.M."/>
            <person name="Wayne K.J."/>
            <person name="Tettelin H."/>
            <person name="Glass J.I."/>
            <person name="Rusch D."/>
            <person name="Podicherti R."/>
            <person name="Tsui H.-C.T."/>
            <person name="Winkler M.E."/>
        </authorList>
    </citation>
    <scope>NUCLEOTIDE SEQUENCE</scope>
</reference>
<dbReference type="PROSITE" id="PS51007">
    <property type="entry name" value="CYTC"/>
    <property type="match status" value="2"/>
</dbReference>
<evidence type="ECO:0000256" key="4">
    <source>
        <dbReference type="ARBA" id="ARBA00022723"/>
    </source>
</evidence>
<protein>
    <recommendedName>
        <fullName evidence="8">Cytochrome c domain-containing protein</fullName>
    </recommendedName>
</protein>
<feature type="domain" description="Cytochrome c" evidence="8">
    <location>
        <begin position="122"/>
        <end position="210"/>
    </location>
</feature>
<dbReference type="PANTHER" id="PTHR33751:SF9">
    <property type="entry name" value="CYTOCHROME C4"/>
    <property type="match status" value="1"/>
</dbReference>
<comment type="subcellular location">
    <subcellularLocation>
        <location evidence="1">Periplasm</location>
    </subcellularLocation>
</comment>
<evidence type="ECO:0000256" key="3">
    <source>
        <dbReference type="ARBA" id="ARBA00022617"/>
    </source>
</evidence>
<dbReference type="GO" id="GO:0042597">
    <property type="term" value="C:periplasmic space"/>
    <property type="evidence" value="ECO:0007669"/>
    <property type="project" value="UniProtKB-SubCell"/>
</dbReference>
<evidence type="ECO:0000256" key="5">
    <source>
        <dbReference type="ARBA" id="ARBA00022764"/>
    </source>
</evidence>
<gene>
    <name evidence="9" type="ORF">METZ01_LOCUS125801</name>
</gene>
<name>A0A381Y947_9ZZZZ</name>
<evidence type="ECO:0000256" key="7">
    <source>
        <dbReference type="ARBA" id="ARBA00023004"/>
    </source>
</evidence>
<dbReference type="PIRSF" id="PIRSF000005">
    <property type="entry name" value="Cytochrome_c4"/>
    <property type="match status" value="1"/>
</dbReference>
<dbReference type="GO" id="GO:0009055">
    <property type="term" value="F:electron transfer activity"/>
    <property type="evidence" value="ECO:0007669"/>
    <property type="project" value="InterPro"/>
</dbReference>
<proteinExistence type="predicted"/>
<evidence type="ECO:0000259" key="8">
    <source>
        <dbReference type="PROSITE" id="PS51007"/>
    </source>
</evidence>
<feature type="domain" description="Cytochrome c" evidence="8">
    <location>
        <begin position="25"/>
        <end position="112"/>
    </location>
</feature>
<keyword evidence="2" id="KW-0813">Transport</keyword>
<dbReference type="GO" id="GO:0020037">
    <property type="term" value="F:heme binding"/>
    <property type="evidence" value="ECO:0007669"/>
    <property type="project" value="InterPro"/>
</dbReference>
<accession>A0A381Y947</accession>